<evidence type="ECO:0000256" key="1">
    <source>
        <dbReference type="SAM" id="MobiDB-lite"/>
    </source>
</evidence>
<proteinExistence type="predicted"/>
<dbReference type="Proteomes" id="UP000054248">
    <property type="component" value="Unassembled WGS sequence"/>
</dbReference>
<dbReference type="AlphaFoldDB" id="A0A0C3L0W5"/>
<reference evidence="3" key="2">
    <citation type="submission" date="2015-01" db="EMBL/GenBank/DDBJ databases">
        <title>Evolutionary Origins and Diversification of the Mycorrhizal Mutualists.</title>
        <authorList>
            <consortium name="DOE Joint Genome Institute"/>
            <consortium name="Mycorrhizal Genomics Consortium"/>
            <person name="Kohler A."/>
            <person name="Kuo A."/>
            <person name="Nagy L.G."/>
            <person name="Floudas D."/>
            <person name="Copeland A."/>
            <person name="Barry K.W."/>
            <person name="Cichocki N."/>
            <person name="Veneault-Fourrey C."/>
            <person name="LaButti K."/>
            <person name="Lindquist E.A."/>
            <person name="Lipzen A."/>
            <person name="Lundell T."/>
            <person name="Morin E."/>
            <person name="Murat C."/>
            <person name="Riley R."/>
            <person name="Ohm R."/>
            <person name="Sun H."/>
            <person name="Tunlid A."/>
            <person name="Henrissat B."/>
            <person name="Grigoriev I.V."/>
            <person name="Hibbett D.S."/>
            <person name="Martin F."/>
        </authorList>
    </citation>
    <scope>NUCLEOTIDE SEQUENCE [LARGE SCALE GENOMIC DNA]</scope>
    <source>
        <strain evidence="3">MUT 4182</strain>
    </source>
</reference>
<sequence length="295" mass="32918">MDSKEATPAAKEEAGPARKRTRQEDDHDATPVPETSKEKGKGKEAAFPKLSELKTAKEKDAEAEAKSKKEEENKGYLALALAAFAPPQTTYDGGVIVLRSPELRTASPYKLLMEYPAPYQTSLGRMMAAEGGGKFVWVHVYGHEAPRKADRDDLEKALGRAAKTRAIPGLKAEDYRVWGSPSKGAKSMIVECKSNKARGRLARTTGLTWKRPNNTSVSFFFQDWNSWGSTITFDVINGPNKFLEMVGRVWQAIEDVALVEATDSKTDFKPVRFDYQEVPVREMYQGVKGKIWRVR</sequence>
<accession>A0A0C3L0W5</accession>
<dbReference type="HOGENOM" id="CLU_943954_0_0_1"/>
<feature type="region of interest" description="Disordered" evidence="1">
    <location>
        <begin position="1"/>
        <end position="72"/>
    </location>
</feature>
<name>A0A0C3L0W5_9AGAM</name>
<gene>
    <name evidence="2" type="ORF">M407DRAFT_247250</name>
</gene>
<protein>
    <submittedName>
        <fullName evidence="2">Uncharacterized protein</fullName>
    </submittedName>
</protein>
<reference evidence="2 3" key="1">
    <citation type="submission" date="2014-04" db="EMBL/GenBank/DDBJ databases">
        <authorList>
            <consortium name="DOE Joint Genome Institute"/>
            <person name="Kuo A."/>
            <person name="Girlanda M."/>
            <person name="Perotto S."/>
            <person name="Kohler A."/>
            <person name="Nagy L.G."/>
            <person name="Floudas D."/>
            <person name="Copeland A."/>
            <person name="Barry K.W."/>
            <person name="Cichocki N."/>
            <person name="Veneault-Fourrey C."/>
            <person name="LaButti K."/>
            <person name="Lindquist E.A."/>
            <person name="Lipzen A."/>
            <person name="Lundell T."/>
            <person name="Morin E."/>
            <person name="Murat C."/>
            <person name="Sun H."/>
            <person name="Tunlid A."/>
            <person name="Henrissat B."/>
            <person name="Grigoriev I.V."/>
            <person name="Hibbett D.S."/>
            <person name="Martin F."/>
            <person name="Nordberg H.P."/>
            <person name="Cantor M.N."/>
            <person name="Hua S.X."/>
        </authorList>
    </citation>
    <scope>NUCLEOTIDE SEQUENCE [LARGE SCALE GENOMIC DNA]</scope>
    <source>
        <strain evidence="2 3">MUT 4182</strain>
    </source>
</reference>
<organism evidence="2 3">
    <name type="scientific">Tulasnella calospora MUT 4182</name>
    <dbReference type="NCBI Taxonomy" id="1051891"/>
    <lineage>
        <taxon>Eukaryota</taxon>
        <taxon>Fungi</taxon>
        <taxon>Dikarya</taxon>
        <taxon>Basidiomycota</taxon>
        <taxon>Agaricomycotina</taxon>
        <taxon>Agaricomycetes</taxon>
        <taxon>Cantharellales</taxon>
        <taxon>Tulasnellaceae</taxon>
        <taxon>Tulasnella</taxon>
    </lineage>
</organism>
<evidence type="ECO:0000313" key="2">
    <source>
        <dbReference type="EMBL" id="KIO15337.1"/>
    </source>
</evidence>
<evidence type="ECO:0000313" key="3">
    <source>
        <dbReference type="Proteomes" id="UP000054248"/>
    </source>
</evidence>
<keyword evidence="3" id="KW-1185">Reference proteome</keyword>
<dbReference type="EMBL" id="KN824199">
    <property type="protein sequence ID" value="KIO15337.1"/>
    <property type="molecule type" value="Genomic_DNA"/>
</dbReference>